<keyword evidence="10" id="KW-1185">Reference proteome</keyword>
<dbReference type="PROSITE" id="PS50994">
    <property type="entry name" value="INTEGRASE"/>
    <property type="match status" value="1"/>
</dbReference>
<evidence type="ECO:0000313" key="10">
    <source>
        <dbReference type="Proteomes" id="UP001219518"/>
    </source>
</evidence>
<accession>A0AAE1I0Z0</accession>
<dbReference type="InterPro" id="IPR041588">
    <property type="entry name" value="Integrase_H2C2"/>
</dbReference>
<evidence type="ECO:0000313" key="9">
    <source>
        <dbReference type="EMBL" id="KAK3930285.1"/>
    </source>
</evidence>
<dbReference type="SUPFAM" id="SSF56672">
    <property type="entry name" value="DNA/RNA polymerases"/>
    <property type="match status" value="1"/>
</dbReference>
<dbReference type="EMBL" id="JAHWGI010001411">
    <property type="protein sequence ID" value="KAK3930285.1"/>
    <property type="molecule type" value="Genomic_DNA"/>
</dbReference>
<dbReference type="PANTHER" id="PTHR37984">
    <property type="entry name" value="PROTEIN CBG26694"/>
    <property type="match status" value="1"/>
</dbReference>
<dbReference type="GO" id="GO:0003964">
    <property type="term" value="F:RNA-directed DNA polymerase activity"/>
    <property type="evidence" value="ECO:0007669"/>
    <property type="project" value="UniProtKB-KW"/>
</dbReference>
<evidence type="ECO:0000256" key="4">
    <source>
        <dbReference type="ARBA" id="ARBA00022722"/>
    </source>
</evidence>
<evidence type="ECO:0000256" key="6">
    <source>
        <dbReference type="ARBA" id="ARBA00022801"/>
    </source>
</evidence>
<gene>
    <name evidence="9" type="ORF">KUF71_005020</name>
</gene>
<keyword evidence="5" id="KW-0255">Endonuclease</keyword>
<keyword evidence="6" id="KW-0378">Hydrolase</keyword>
<dbReference type="Pfam" id="PF17917">
    <property type="entry name" value="RT_RNaseH"/>
    <property type="match status" value="1"/>
</dbReference>
<dbReference type="GO" id="GO:0004519">
    <property type="term" value="F:endonuclease activity"/>
    <property type="evidence" value="ECO:0007669"/>
    <property type="project" value="UniProtKB-KW"/>
</dbReference>
<keyword evidence="4" id="KW-0540">Nuclease</keyword>
<dbReference type="InterPro" id="IPR001584">
    <property type="entry name" value="Integrase_cat-core"/>
</dbReference>
<organism evidence="9 10">
    <name type="scientific">Frankliniella fusca</name>
    <dbReference type="NCBI Taxonomy" id="407009"/>
    <lineage>
        <taxon>Eukaryota</taxon>
        <taxon>Metazoa</taxon>
        <taxon>Ecdysozoa</taxon>
        <taxon>Arthropoda</taxon>
        <taxon>Hexapoda</taxon>
        <taxon>Insecta</taxon>
        <taxon>Pterygota</taxon>
        <taxon>Neoptera</taxon>
        <taxon>Paraneoptera</taxon>
        <taxon>Thysanoptera</taxon>
        <taxon>Terebrantia</taxon>
        <taxon>Thripoidea</taxon>
        <taxon>Thripidae</taxon>
        <taxon>Frankliniella</taxon>
    </lineage>
</organism>
<reference evidence="9" key="1">
    <citation type="submission" date="2021-07" db="EMBL/GenBank/DDBJ databases">
        <authorList>
            <person name="Catto M.A."/>
            <person name="Jacobson A."/>
            <person name="Kennedy G."/>
            <person name="Labadie P."/>
            <person name="Hunt B.G."/>
            <person name="Srinivasan R."/>
        </authorList>
    </citation>
    <scope>NUCLEOTIDE SEQUENCE</scope>
    <source>
        <strain evidence="9">PL_HMW_Pooled</strain>
        <tissue evidence="9">Head</tissue>
    </source>
</reference>
<dbReference type="InterPro" id="IPR012337">
    <property type="entry name" value="RNaseH-like_sf"/>
</dbReference>
<dbReference type="InterPro" id="IPR041373">
    <property type="entry name" value="RT_RNaseH"/>
</dbReference>
<dbReference type="SUPFAM" id="SSF53098">
    <property type="entry name" value="Ribonuclease H-like"/>
    <property type="match status" value="1"/>
</dbReference>
<dbReference type="Pfam" id="PF00665">
    <property type="entry name" value="rve"/>
    <property type="match status" value="1"/>
</dbReference>
<evidence type="ECO:0000256" key="1">
    <source>
        <dbReference type="ARBA" id="ARBA00012493"/>
    </source>
</evidence>
<evidence type="ECO:0000256" key="2">
    <source>
        <dbReference type="ARBA" id="ARBA00022679"/>
    </source>
</evidence>
<dbReference type="GO" id="GO:0003676">
    <property type="term" value="F:nucleic acid binding"/>
    <property type="evidence" value="ECO:0007669"/>
    <property type="project" value="InterPro"/>
</dbReference>
<feature type="domain" description="Integrase catalytic" evidence="8">
    <location>
        <begin position="285"/>
        <end position="449"/>
    </location>
</feature>
<evidence type="ECO:0000259" key="8">
    <source>
        <dbReference type="PROSITE" id="PS50994"/>
    </source>
</evidence>
<keyword evidence="7" id="KW-0695">RNA-directed DNA polymerase</keyword>
<sequence>MHFNPKLPIVVTADASPVGLGGCLYHVVEIDGVKRERPVIFVSCTLTPTQQAYSQIDREAFALVFVVTRLRKFLWARKFTLCTDNQPVSHIFNPGKGVPIQAAYRLQHWALILQGFQYTLCHRKSELMLPVDALSRLPSSETFEDNVSVNYVSPNELPINVAVISCETLKDPILNKVMSLVHFGWTGPKPTDESLRPYFIIRNDLTISQKCLLYGNRLCVPSSLRKTVLQMLHSGHPGMVRMKYLARMYVWWPFMSEDIDAYVSQCNSCALVNLQSKKDFVPWPEAKHPFERVHIDFFELPQAKFFIYADSYSKWLHVQRMSSTDSVAVVSVLMSIFSFVGYPKKLVADNGPPFHAEDFVAFLTKCDIALIHCSPYNPASNGQAERAVQIAKKALSKLFLDVPSTSESLNVSYTHSVIDQHVSSFLLTYRNTPTTTTEKTPNEIIFSFSPRNNLSNLIPHSNPQFKSLPFRDGEKVLVKLSKRHPVVEGVVVRYLGGTRYAVNVQGVIREPHVNQLSRSPVV</sequence>
<dbReference type="GO" id="GO:0016787">
    <property type="term" value="F:hydrolase activity"/>
    <property type="evidence" value="ECO:0007669"/>
    <property type="project" value="UniProtKB-KW"/>
</dbReference>
<dbReference type="GO" id="GO:0042575">
    <property type="term" value="C:DNA polymerase complex"/>
    <property type="evidence" value="ECO:0007669"/>
    <property type="project" value="UniProtKB-ARBA"/>
</dbReference>
<dbReference type="Pfam" id="PF17921">
    <property type="entry name" value="Integrase_H2C2"/>
    <property type="match status" value="1"/>
</dbReference>
<dbReference type="InterPro" id="IPR043502">
    <property type="entry name" value="DNA/RNA_pol_sf"/>
</dbReference>
<dbReference type="InterPro" id="IPR050951">
    <property type="entry name" value="Retrovirus_Pol_polyprotein"/>
</dbReference>
<reference evidence="9" key="2">
    <citation type="journal article" date="2023" name="BMC Genomics">
        <title>Pest status, molecular evolution, and epigenetic factors derived from the genome assembly of Frankliniella fusca, a thysanopteran phytovirus vector.</title>
        <authorList>
            <person name="Catto M.A."/>
            <person name="Labadie P.E."/>
            <person name="Jacobson A.L."/>
            <person name="Kennedy G.G."/>
            <person name="Srinivasan R."/>
            <person name="Hunt B.G."/>
        </authorList>
    </citation>
    <scope>NUCLEOTIDE SEQUENCE</scope>
    <source>
        <strain evidence="9">PL_HMW_Pooled</strain>
    </source>
</reference>
<dbReference type="GO" id="GO:0015074">
    <property type="term" value="P:DNA integration"/>
    <property type="evidence" value="ECO:0007669"/>
    <property type="project" value="InterPro"/>
</dbReference>
<name>A0AAE1I0Z0_9NEOP</name>
<dbReference type="Gene3D" id="1.10.340.70">
    <property type="match status" value="1"/>
</dbReference>
<evidence type="ECO:0000256" key="3">
    <source>
        <dbReference type="ARBA" id="ARBA00022695"/>
    </source>
</evidence>
<proteinExistence type="predicted"/>
<dbReference type="EC" id="2.7.7.49" evidence="1"/>
<keyword evidence="3" id="KW-0548">Nucleotidyltransferase</keyword>
<dbReference type="Proteomes" id="UP001219518">
    <property type="component" value="Unassembled WGS sequence"/>
</dbReference>
<dbReference type="FunFam" id="1.10.340.70:FF:000003">
    <property type="entry name" value="Protein CBG25708"/>
    <property type="match status" value="1"/>
</dbReference>
<comment type="caution">
    <text evidence="9">The sequence shown here is derived from an EMBL/GenBank/DDBJ whole genome shotgun (WGS) entry which is preliminary data.</text>
</comment>
<protein>
    <recommendedName>
        <fullName evidence="1">RNA-directed DNA polymerase</fullName>
        <ecNumber evidence="1">2.7.7.49</ecNumber>
    </recommendedName>
</protein>
<dbReference type="PANTHER" id="PTHR37984:SF5">
    <property type="entry name" value="PROTEIN NYNRIN-LIKE"/>
    <property type="match status" value="1"/>
</dbReference>
<keyword evidence="2" id="KW-0808">Transferase</keyword>
<dbReference type="AlphaFoldDB" id="A0AAE1I0Z0"/>
<evidence type="ECO:0000256" key="5">
    <source>
        <dbReference type="ARBA" id="ARBA00022759"/>
    </source>
</evidence>
<dbReference type="InterPro" id="IPR036397">
    <property type="entry name" value="RNaseH_sf"/>
</dbReference>
<evidence type="ECO:0000256" key="7">
    <source>
        <dbReference type="ARBA" id="ARBA00022918"/>
    </source>
</evidence>
<dbReference type="Gene3D" id="3.30.420.10">
    <property type="entry name" value="Ribonuclease H-like superfamily/Ribonuclease H"/>
    <property type="match status" value="1"/>
</dbReference>
<dbReference type="CDD" id="cd09274">
    <property type="entry name" value="RNase_HI_RT_Ty3"/>
    <property type="match status" value="1"/>
</dbReference>